<gene>
    <name evidence="2" type="ORF">ElyMa_004734800</name>
</gene>
<protein>
    <submittedName>
        <fullName evidence="2">Uncharacterized protein</fullName>
    </submittedName>
</protein>
<name>A0AAV4IB96_9GAST</name>
<feature type="region of interest" description="Disordered" evidence="1">
    <location>
        <begin position="1"/>
        <end position="61"/>
    </location>
</feature>
<sequence length="113" mass="12533">MGTVRIWGVSKRDAMKRKPECPTSLKSADPSQVSYNTSKTLGQGSHSLSSASTLRRRRRADPWSRLAAAIARWFGILSKPKESLGKRQPKHTTVQSLPTHNTESTSLNEQSQT</sequence>
<feature type="compositionally biased region" description="Polar residues" evidence="1">
    <location>
        <begin position="24"/>
        <end position="44"/>
    </location>
</feature>
<dbReference type="Proteomes" id="UP000762676">
    <property type="component" value="Unassembled WGS sequence"/>
</dbReference>
<feature type="compositionally biased region" description="Polar residues" evidence="1">
    <location>
        <begin position="91"/>
        <end position="113"/>
    </location>
</feature>
<feature type="compositionally biased region" description="Basic and acidic residues" evidence="1">
    <location>
        <begin position="10"/>
        <end position="20"/>
    </location>
</feature>
<comment type="caution">
    <text evidence="2">The sequence shown here is derived from an EMBL/GenBank/DDBJ whole genome shotgun (WGS) entry which is preliminary data.</text>
</comment>
<dbReference type="EMBL" id="BMAT01009500">
    <property type="protein sequence ID" value="GFS07547.1"/>
    <property type="molecule type" value="Genomic_DNA"/>
</dbReference>
<evidence type="ECO:0000313" key="2">
    <source>
        <dbReference type="EMBL" id="GFS07547.1"/>
    </source>
</evidence>
<evidence type="ECO:0000313" key="3">
    <source>
        <dbReference type="Proteomes" id="UP000762676"/>
    </source>
</evidence>
<reference evidence="2 3" key="1">
    <citation type="journal article" date="2021" name="Elife">
        <title>Chloroplast acquisition without the gene transfer in kleptoplastic sea slugs, Plakobranchus ocellatus.</title>
        <authorList>
            <person name="Maeda T."/>
            <person name="Takahashi S."/>
            <person name="Yoshida T."/>
            <person name="Shimamura S."/>
            <person name="Takaki Y."/>
            <person name="Nagai Y."/>
            <person name="Toyoda A."/>
            <person name="Suzuki Y."/>
            <person name="Arimoto A."/>
            <person name="Ishii H."/>
            <person name="Satoh N."/>
            <person name="Nishiyama T."/>
            <person name="Hasebe M."/>
            <person name="Maruyama T."/>
            <person name="Minagawa J."/>
            <person name="Obokata J."/>
            <person name="Shigenobu S."/>
        </authorList>
    </citation>
    <scope>NUCLEOTIDE SEQUENCE [LARGE SCALE GENOMIC DNA]</scope>
</reference>
<evidence type="ECO:0000256" key="1">
    <source>
        <dbReference type="SAM" id="MobiDB-lite"/>
    </source>
</evidence>
<organism evidence="2 3">
    <name type="scientific">Elysia marginata</name>
    <dbReference type="NCBI Taxonomy" id="1093978"/>
    <lineage>
        <taxon>Eukaryota</taxon>
        <taxon>Metazoa</taxon>
        <taxon>Spiralia</taxon>
        <taxon>Lophotrochozoa</taxon>
        <taxon>Mollusca</taxon>
        <taxon>Gastropoda</taxon>
        <taxon>Heterobranchia</taxon>
        <taxon>Euthyneura</taxon>
        <taxon>Panpulmonata</taxon>
        <taxon>Sacoglossa</taxon>
        <taxon>Placobranchoidea</taxon>
        <taxon>Plakobranchidae</taxon>
        <taxon>Elysia</taxon>
    </lineage>
</organism>
<dbReference type="AlphaFoldDB" id="A0AAV4IB96"/>
<keyword evidence="3" id="KW-1185">Reference proteome</keyword>
<feature type="region of interest" description="Disordered" evidence="1">
    <location>
        <begin position="79"/>
        <end position="113"/>
    </location>
</feature>
<proteinExistence type="predicted"/>
<accession>A0AAV4IB96</accession>